<gene>
    <name evidence="2" type="ORF">OSB1V03_LOCUS6073</name>
</gene>
<dbReference type="EMBL" id="CAJPIZ010003212">
    <property type="protein sequence ID" value="CAG2106070.1"/>
    <property type="molecule type" value="Genomic_DNA"/>
</dbReference>
<reference evidence="2" key="1">
    <citation type="submission" date="2020-11" db="EMBL/GenBank/DDBJ databases">
        <authorList>
            <person name="Tran Van P."/>
        </authorList>
    </citation>
    <scope>NUCLEOTIDE SEQUENCE</scope>
</reference>
<sequence length="156" mass="17172">MFAPIVVFGVSLVVVSSAVVTPVCRLSQFDSCFANLALNLNSFPENDVIFDELCLNLNETRKCAFQTAIRARSPSILCCALSRAQLCTDRALSTRCGESHARFFRQTLPLGEISQNLCQNSETKDCEKTLLIGLDVKSRDISTPFTRALDAVFGEK</sequence>
<evidence type="ECO:0000256" key="1">
    <source>
        <dbReference type="SAM" id="SignalP"/>
    </source>
</evidence>
<proteinExistence type="predicted"/>
<dbReference type="EMBL" id="OC857787">
    <property type="protein sequence ID" value="CAD7625640.1"/>
    <property type="molecule type" value="Genomic_DNA"/>
</dbReference>
<organism evidence="2">
    <name type="scientific">Medioppia subpectinata</name>
    <dbReference type="NCBI Taxonomy" id="1979941"/>
    <lineage>
        <taxon>Eukaryota</taxon>
        <taxon>Metazoa</taxon>
        <taxon>Ecdysozoa</taxon>
        <taxon>Arthropoda</taxon>
        <taxon>Chelicerata</taxon>
        <taxon>Arachnida</taxon>
        <taxon>Acari</taxon>
        <taxon>Acariformes</taxon>
        <taxon>Sarcoptiformes</taxon>
        <taxon>Oribatida</taxon>
        <taxon>Brachypylina</taxon>
        <taxon>Oppioidea</taxon>
        <taxon>Oppiidae</taxon>
        <taxon>Medioppia</taxon>
    </lineage>
</organism>
<keyword evidence="3" id="KW-1185">Reference proteome</keyword>
<feature type="chain" id="PRO_5036210975" evidence="1">
    <location>
        <begin position="19"/>
        <end position="156"/>
    </location>
</feature>
<feature type="signal peptide" evidence="1">
    <location>
        <begin position="1"/>
        <end position="18"/>
    </location>
</feature>
<name>A0A7R9KNY3_9ACAR</name>
<protein>
    <submittedName>
        <fullName evidence="2">Uncharacterized protein</fullName>
    </submittedName>
</protein>
<dbReference type="AlphaFoldDB" id="A0A7R9KNY3"/>
<evidence type="ECO:0000313" key="2">
    <source>
        <dbReference type="EMBL" id="CAD7625640.1"/>
    </source>
</evidence>
<dbReference type="Proteomes" id="UP000759131">
    <property type="component" value="Unassembled WGS sequence"/>
</dbReference>
<evidence type="ECO:0000313" key="3">
    <source>
        <dbReference type="Proteomes" id="UP000759131"/>
    </source>
</evidence>
<accession>A0A7R9KNY3</accession>
<keyword evidence="1" id="KW-0732">Signal</keyword>